<dbReference type="Pfam" id="PF02958">
    <property type="entry name" value="EcKL"/>
    <property type="match status" value="1"/>
</dbReference>
<dbReference type="InterPro" id="IPR004119">
    <property type="entry name" value="EcKL"/>
</dbReference>
<dbReference type="PANTHER" id="PTHR11012:SF30">
    <property type="entry name" value="PROTEIN KINASE-LIKE DOMAIN-CONTAINING"/>
    <property type="match status" value="1"/>
</dbReference>
<reference evidence="2" key="1">
    <citation type="submission" date="2015-11" db="EMBL/GenBank/DDBJ databases">
        <title>De novo transcriptome assembly of four potential Pierce s Disease insect vectors from Arizona vineyards.</title>
        <authorList>
            <person name="Tassone E.E."/>
        </authorList>
    </citation>
    <scope>NUCLEOTIDE SEQUENCE</scope>
</reference>
<proteinExistence type="predicted"/>
<sequence>MLKVKCAFAAESFYSTVDKVIVMEDLGKEYRLAERSKLLDFDHCKLVLATLAKYHASTVAIYNENKEVIDLVAKEVLFPENGVLQQWIELGNRTLGESLEKQDYTEYADVFLSRADDIWDLLVENVKPRQGRLNVLNHGDMWLHNLFFKYNDAKEPVEVKFIDYQTSRYTLPVMDLVYFMYGNVQYDVREHRQKELYSHYMETLNRTLEELGRSERLTVEQLKEDLKSSIPWFIGILVFAVSSIVASETNHEPLYDGLTSDDFRSGRANPAILKVLQGEDFNSRLPHYVRQYLAYIQP</sequence>
<dbReference type="InterPro" id="IPR015897">
    <property type="entry name" value="CHK_kinase-like"/>
</dbReference>
<evidence type="ECO:0000259" key="1">
    <source>
        <dbReference type="SMART" id="SM00587"/>
    </source>
</evidence>
<dbReference type="SMART" id="SM00587">
    <property type="entry name" value="CHK"/>
    <property type="match status" value="1"/>
</dbReference>
<protein>
    <recommendedName>
        <fullName evidence="1">CHK kinase-like domain-containing protein</fullName>
    </recommendedName>
</protein>
<dbReference type="Gene3D" id="3.90.1200.10">
    <property type="match status" value="1"/>
</dbReference>
<organism evidence="2">
    <name type="scientific">Cuerna arida</name>
    <dbReference type="NCBI Taxonomy" id="1464854"/>
    <lineage>
        <taxon>Eukaryota</taxon>
        <taxon>Metazoa</taxon>
        <taxon>Ecdysozoa</taxon>
        <taxon>Arthropoda</taxon>
        <taxon>Hexapoda</taxon>
        <taxon>Insecta</taxon>
        <taxon>Pterygota</taxon>
        <taxon>Neoptera</taxon>
        <taxon>Paraneoptera</taxon>
        <taxon>Hemiptera</taxon>
        <taxon>Auchenorrhyncha</taxon>
        <taxon>Membracoidea</taxon>
        <taxon>Cicadellidae</taxon>
        <taxon>Cicadellinae</taxon>
        <taxon>Proconiini</taxon>
        <taxon>Cuerna</taxon>
    </lineage>
</organism>
<name>A0A1B6G7V2_9HEMI</name>
<dbReference type="PANTHER" id="PTHR11012">
    <property type="entry name" value="PROTEIN KINASE-LIKE DOMAIN-CONTAINING"/>
    <property type="match status" value="1"/>
</dbReference>
<feature type="domain" description="CHK kinase-like" evidence="1">
    <location>
        <begin position="21"/>
        <end position="210"/>
    </location>
</feature>
<dbReference type="SUPFAM" id="SSF56112">
    <property type="entry name" value="Protein kinase-like (PK-like)"/>
    <property type="match status" value="1"/>
</dbReference>
<dbReference type="InterPro" id="IPR011009">
    <property type="entry name" value="Kinase-like_dom_sf"/>
</dbReference>
<evidence type="ECO:0000313" key="2">
    <source>
        <dbReference type="EMBL" id="JAS58363.1"/>
    </source>
</evidence>
<accession>A0A1B6G7V2</accession>
<dbReference type="EMBL" id="GECZ01011406">
    <property type="protein sequence ID" value="JAS58363.1"/>
    <property type="molecule type" value="Transcribed_RNA"/>
</dbReference>
<gene>
    <name evidence="2" type="ORF">g.12516</name>
</gene>
<dbReference type="AlphaFoldDB" id="A0A1B6G7V2"/>